<sequence>METVSFRIYGNPPH</sequence>
<dbReference type="InParanoid" id="D7SZL1"/>
<name>D7SZL1_VITVI</name>
<evidence type="ECO:0000313" key="2">
    <source>
        <dbReference type="Proteomes" id="UP000009183"/>
    </source>
</evidence>
<proteinExistence type="predicted"/>
<accession>D7SZL1</accession>
<dbReference type="EMBL" id="FN595496">
    <property type="protein sequence ID" value="CBI23688.3"/>
    <property type="molecule type" value="Genomic_DNA"/>
</dbReference>
<dbReference type="Proteomes" id="UP000009183">
    <property type="component" value="Chromosome 5"/>
</dbReference>
<gene>
    <name evidence="1" type="ordered locus">VIT_05s0049g01510</name>
</gene>
<dbReference type="HOGENOM" id="CLU_3435186_0_0_1"/>
<reference evidence="2" key="1">
    <citation type="journal article" date="2007" name="Nature">
        <title>The grapevine genome sequence suggests ancestral hexaploidization in major angiosperm phyla.</title>
        <authorList>
            <consortium name="The French-Italian Public Consortium for Grapevine Genome Characterization."/>
            <person name="Jaillon O."/>
            <person name="Aury J.-M."/>
            <person name="Noel B."/>
            <person name="Policriti A."/>
            <person name="Clepet C."/>
            <person name="Casagrande A."/>
            <person name="Choisne N."/>
            <person name="Aubourg S."/>
            <person name="Vitulo N."/>
            <person name="Jubin C."/>
            <person name="Vezzi A."/>
            <person name="Legeai F."/>
            <person name="Hugueney P."/>
            <person name="Dasilva C."/>
            <person name="Horner D."/>
            <person name="Mica E."/>
            <person name="Jublot D."/>
            <person name="Poulain J."/>
            <person name="Bruyere C."/>
            <person name="Billault A."/>
            <person name="Segurens B."/>
            <person name="Gouyvenoux M."/>
            <person name="Ugarte E."/>
            <person name="Cattonaro F."/>
            <person name="Anthouard V."/>
            <person name="Vico V."/>
            <person name="Del Fabbro C."/>
            <person name="Alaux M."/>
            <person name="Di Gaspero G."/>
            <person name="Dumas V."/>
            <person name="Felice N."/>
            <person name="Paillard S."/>
            <person name="Juman I."/>
            <person name="Moroldo M."/>
            <person name="Scalabrin S."/>
            <person name="Canaguier A."/>
            <person name="Le Clainche I."/>
            <person name="Malacrida G."/>
            <person name="Durand E."/>
            <person name="Pesole G."/>
            <person name="Laucou V."/>
            <person name="Chatelet P."/>
            <person name="Merdinoglu D."/>
            <person name="Delledonne M."/>
            <person name="Pezzotti M."/>
            <person name="Lecharny A."/>
            <person name="Scarpelli C."/>
            <person name="Artiguenave F."/>
            <person name="Pe M.E."/>
            <person name="Valle G."/>
            <person name="Morgante M."/>
            <person name="Caboche M."/>
            <person name="Adam-Blondon A.-F."/>
            <person name="Weissenbach J."/>
            <person name="Quetier F."/>
            <person name="Wincker P."/>
        </authorList>
    </citation>
    <scope>NUCLEOTIDE SEQUENCE [LARGE SCALE GENOMIC DNA]</scope>
    <source>
        <strain evidence="2">cv. Pinot noir / PN40024</strain>
    </source>
</reference>
<keyword evidence="2" id="KW-1185">Reference proteome</keyword>
<evidence type="ECO:0000313" key="1">
    <source>
        <dbReference type="EMBL" id="CBI23688.3"/>
    </source>
</evidence>
<protein>
    <submittedName>
        <fullName evidence="1">Uncharacterized protein</fullName>
    </submittedName>
</protein>
<organism evidence="1 2">
    <name type="scientific">Vitis vinifera</name>
    <name type="common">Grape</name>
    <dbReference type="NCBI Taxonomy" id="29760"/>
    <lineage>
        <taxon>Eukaryota</taxon>
        <taxon>Viridiplantae</taxon>
        <taxon>Streptophyta</taxon>
        <taxon>Embryophyta</taxon>
        <taxon>Tracheophyta</taxon>
        <taxon>Spermatophyta</taxon>
        <taxon>Magnoliopsida</taxon>
        <taxon>eudicotyledons</taxon>
        <taxon>Gunneridae</taxon>
        <taxon>Pentapetalae</taxon>
        <taxon>rosids</taxon>
        <taxon>Vitales</taxon>
        <taxon>Vitaceae</taxon>
        <taxon>Viteae</taxon>
        <taxon>Vitis</taxon>
    </lineage>
</organism>